<evidence type="ECO:0000313" key="2">
    <source>
        <dbReference type="Proteomes" id="UP001194696"/>
    </source>
</evidence>
<gene>
    <name evidence="1" type="ORF">BGZ96_005073</name>
</gene>
<organism evidence="1 2">
    <name type="scientific">Linnemannia gamsii</name>
    <dbReference type="NCBI Taxonomy" id="64522"/>
    <lineage>
        <taxon>Eukaryota</taxon>
        <taxon>Fungi</taxon>
        <taxon>Fungi incertae sedis</taxon>
        <taxon>Mucoromycota</taxon>
        <taxon>Mortierellomycotina</taxon>
        <taxon>Mortierellomycetes</taxon>
        <taxon>Mortierellales</taxon>
        <taxon>Mortierellaceae</taxon>
        <taxon>Linnemannia</taxon>
    </lineage>
</organism>
<keyword evidence="2" id="KW-1185">Reference proteome</keyword>
<name>A0ABQ7JHK4_9FUNG</name>
<dbReference type="Proteomes" id="UP001194696">
    <property type="component" value="Unassembled WGS sequence"/>
</dbReference>
<proteinExistence type="predicted"/>
<sequence>IMDVIKQIKDTFRPRSPGSDSARQLSSIMPWQERPMDAAIDRVVENVGNCLSWRNDRQIAKAESSFLVCSGTAGIGKTRYGRELYDTLRRQLSPTAKVKGVDYSPYYYYMLLDFSKGVSLGTTEASLDAETILGLRLAYSHFFQGKYRERFPDFFYRAVKYRGLFTISRTIISIRQDLKLPEQQPFFLFLHIDEFQMIFDHRWEGTPKGRWPAPLPETGIRPTGDKAECHTAEGLCLFRDMMRILGSYMNGAIKPDMIQTFLSGTARQDVTLAAEPTSYSFKFLSCPTLSTGACYDIMGHFTGLAKVPHRQWMPKMAFLHLLSATGGLPRALQLLLEEFFGCRLEKCNTFVDTVDDINMNADRIFNKVASNLDNCYSITAFVETHRELVRALVRLCILQQPSPRTLAPSDQFPALTLDVLERDTHTILEDSDEARGKVLVRIPFFFLHLYNTVIDEVRNRLGSAFLHDWVEDREWGFFERMIAEYEALRTNLLIGDGREAVTLGDIYQGAIGRAKTLGRIVKLKKLSVVTAAHRFPESGRLMVGEQEQDWRSGVVIKNAD</sequence>
<evidence type="ECO:0000313" key="1">
    <source>
        <dbReference type="EMBL" id="KAG0272994.1"/>
    </source>
</evidence>
<dbReference type="EMBL" id="JAAAIM010002354">
    <property type="protein sequence ID" value="KAG0272994.1"/>
    <property type="molecule type" value="Genomic_DNA"/>
</dbReference>
<protein>
    <submittedName>
        <fullName evidence="1">Uncharacterized protein</fullName>
    </submittedName>
</protein>
<feature type="non-terminal residue" evidence="1">
    <location>
        <position position="560"/>
    </location>
</feature>
<reference evidence="1 2" key="1">
    <citation type="journal article" date="2020" name="Fungal Divers.">
        <title>Resolving the Mortierellaceae phylogeny through synthesis of multi-gene phylogenetics and phylogenomics.</title>
        <authorList>
            <person name="Vandepol N."/>
            <person name="Liber J."/>
            <person name="Desiro A."/>
            <person name="Na H."/>
            <person name="Kennedy M."/>
            <person name="Barry K."/>
            <person name="Grigoriev I.V."/>
            <person name="Miller A.N."/>
            <person name="O'Donnell K."/>
            <person name="Stajich J.E."/>
            <person name="Bonito G."/>
        </authorList>
    </citation>
    <scope>NUCLEOTIDE SEQUENCE [LARGE SCALE GENOMIC DNA]</scope>
    <source>
        <strain evidence="1 2">AD045</strain>
    </source>
</reference>
<feature type="non-terminal residue" evidence="1">
    <location>
        <position position="1"/>
    </location>
</feature>
<accession>A0ABQ7JHK4</accession>
<comment type="caution">
    <text evidence="1">The sequence shown here is derived from an EMBL/GenBank/DDBJ whole genome shotgun (WGS) entry which is preliminary data.</text>
</comment>